<dbReference type="Proteomes" id="UP000256542">
    <property type="component" value="Unassembled WGS sequence"/>
</dbReference>
<proteinExistence type="predicted"/>
<dbReference type="SUPFAM" id="SSF52540">
    <property type="entry name" value="P-loop containing nucleoside triphosphate hydrolases"/>
    <property type="match status" value="1"/>
</dbReference>
<evidence type="ECO:0000313" key="2">
    <source>
        <dbReference type="EMBL" id="REG81440.1"/>
    </source>
</evidence>
<dbReference type="InterPro" id="IPR027417">
    <property type="entry name" value="P-loop_NTPase"/>
</dbReference>
<gene>
    <name evidence="2" type="ORF">DFP81_11427</name>
</gene>
<dbReference type="Pfam" id="PF00485">
    <property type="entry name" value="PRK"/>
    <property type="match status" value="1"/>
</dbReference>
<reference evidence="2 3" key="1">
    <citation type="submission" date="2018-08" db="EMBL/GenBank/DDBJ databases">
        <title>Genomic Encyclopedia of Type Strains, Phase III (KMG-III): the genomes of soil and plant-associated and newly described type strains.</title>
        <authorList>
            <person name="Whitman W."/>
        </authorList>
    </citation>
    <scope>NUCLEOTIDE SEQUENCE [LARGE SCALE GENOMIC DNA]</scope>
    <source>
        <strain evidence="2 3">CECT 7375</strain>
    </source>
</reference>
<name>A0A3E0DFW7_9GAMM</name>
<dbReference type="InterPro" id="IPR006083">
    <property type="entry name" value="PRK/URK"/>
</dbReference>
<organism evidence="2 3">
    <name type="scientific">Marinomonas pollencensis</name>
    <dbReference type="NCBI Taxonomy" id="491954"/>
    <lineage>
        <taxon>Bacteria</taxon>
        <taxon>Pseudomonadati</taxon>
        <taxon>Pseudomonadota</taxon>
        <taxon>Gammaproteobacteria</taxon>
        <taxon>Oceanospirillales</taxon>
        <taxon>Oceanospirillaceae</taxon>
        <taxon>Marinomonas</taxon>
    </lineage>
</organism>
<keyword evidence="2" id="KW-0808">Transferase</keyword>
<evidence type="ECO:0000259" key="1">
    <source>
        <dbReference type="Pfam" id="PF00485"/>
    </source>
</evidence>
<dbReference type="Gene3D" id="3.40.50.300">
    <property type="entry name" value="P-loop containing nucleotide triphosphate hydrolases"/>
    <property type="match status" value="1"/>
</dbReference>
<keyword evidence="3" id="KW-1185">Reference proteome</keyword>
<protein>
    <submittedName>
        <fullName evidence="2">D-glycerate 3-kinase</fullName>
    </submittedName>
</protein>
<dbReference type="PANTHER" id="PTHR10285">
    <property type="entry name" value="URIDINE KINASE"/>
    <property type="match status" value="1"/>
</dbReference>
<dbReference type="OrthoDB" id="455474at2"/>
<keyword evidence="2" id="KW-0418">Kinase</keyword>
<feature type="domain" description="Phosphoribulokinase/uridine kinase" evidence="1">
    <location>
        <begin position="67"/>
        <end position="185"/>
    </location>
</feature>
<comment type="caution">
    <text evidence="2">The sequence shown here is derived from an EMBL/GenBank/DDBJ whole genome shotgun (WGS) entry which is preliminary data.</text>
</comment>
<accession>A0A3E0DFW7</accession>
<dbReference type="EMBL" id="QUNG01000014">
    <property type="protein sequence ID" value="REG81440.1"/>
    <property type="molecule type" value="Genomic_DNA"/>
</dbReference>
<evidence type="ECO:0000313" key="3">
    <source>
        <dbReference type="Proteomes" id="UP000256542"/>
    </source>
</evidence>
<dbReference type="GO" id="GO:0005524">
    <property type="term" value="F:ATP binding"/>
    <property type="evidence" value="ECO:0007669"/>
    <property type="project" value="InterPro"/>
</dbReference>
<sequence length="326" mass="37140">MNRNPKLLNGFKHEMPASLAGRLRFEVEQTLKSLYADEALVDQLGALYLPFSTWLSSKAKSAHGPLIVGLGGPQGAGKTTFSRVVSRVLCKGFDLKSIVVSLDDLYSTRKDRLHYAQNTHPLFATRGAPGTHDINMALMLFERLRNLKEGEVMMLPVFDKSIDDRKPVHLWTEVQGPVDVIFLEGWCVGASGLGEALAQPINRLEEEKDKDGVWRNLVNQHLQEGYKELFANIDIMMWMEAPDYDVVYQWRNKQERLLEAHLHDIHGGVLDTLDIKVMSPEALKGFMQYYERLTRHLMATMSERSDVVFKLNHKQEVVGLRFPVEH</sequence>
<dbReference type="GO" id="GO:0016301">
    <property type="term" value="F:kinase activity"/>
    <property type="evidence" value="ECO:0007669"/>
    <property type="project" value="UniProtKB-KW"/>
</dbReference>
<dbReference type="AlphaFoldDB" id="A0A3E0DFW7"/>
<dbReference type="RefSeq" id="WP_115898807.1">
    <property type="nucleotide sequence ID" value="NZ_QUNG01000014.1"/>
</dbReference>